<feature type="binding site" evidence="16">
    <location>
        <position position="243"/>
    </location>
    <ligand>
        <name>S-adenosyl-L-methionine</name>
        <dbReference type="ChEBI" id="CHEBI:59789"/>
        <label>2</label>
    </ligand>
</feature>
<comment type="cofactor">
    <cofactor evidence="15 17">
        <name>[4Fe-4S] cluster</name>
        <dbReference type="ChEBI" id="CHEBI:49883"/>
    </cofactor>
    <text evidence="15 17">Binds 1 [4Fe-4S] cluster. The cluster is coordinated with 3 cysteines and an exchangeable S-adenosyl-L-methionine.</text>
</comment>
<dbReference type="PANTHER" id="PTHR13932">
    <property type="entry name" value="COPROPORPHYRINIGEN III OXIDASE"/>
    <property type="match status" value="1"/>
</dbReference>
<comment type="similarity">
    <text evidence="3 15">Belongs to the anaerobic coproporphyrinogen-III oxidase family.</text>
</comment>
<comment type="catalytic activity">
    <reaction evidence="14 15">
        <text>coproporphyrinogen III + 2 S-adenosyl-L-methionine = protoporphyrinogen IX + 2 5'-deoxyadenosine + 2 L-methionine + 2 CO2</text>
        <dbReference type="Rhea" id="RHEA:15425"/>
        <dbReference type="ChEBI" id="CHEBI:16526"/>
        <dbReference type="ChEBI" id="CHEBI:17319"/>
        <dbReference type="ChEBI" id="CHEBI:57307"/>
        <dbReference type="ChEBI" id="CHEBI:57309"/>
        <dbReference type="ChEBI" id="CHEBI:57844"/>
        <dbReference type="ChEBI" id="CHEBI:59789"/>
        <dbReference type="EC" id="1.3.98.3"/>
    </reaction>
</comment>
<dbReference type="RefSeq" id="WP_045973160.1">
    <property type="nucleotide sequence ID" value="NZ_CAWMED010000001.1"/>
</dbReference>
<feature type="binding site" evidence="16">
    <location>
        <position position="329"/>
    </location>
    <ligand>
        <name>S-adenosyl-L-methionine</name>
        <dbReference type="ChEBI" id="CHEBI:59789"/>
        <label>1</label>
    </ligand>
</feature>
<keyword evidence="8 15" id="KW-0479">Metal-binding</keyword>
<keyword evidence="5 15" id="KW-0004">4Fe-4S</keyword>
<feature type="binding site" evidence="16">
    <location>
        <position position="209"/>
    </location>
    <ligand>
        <name>S-adenosyl-L-methionine</name>
        <dbReference type="ChEBI" id="CHEBI:59789"/>
        <label>2</label>
    </ligand>
</feature>
<dbReference type="Proteomes" id="UP000032721">
    <property type="component" value="Chromosome"/>
</dbReference>
<keyword evidence="10 15" id="KW-0408">Iron</keyword>
<dbReference type="GO" id="GO:0006782">
    <property type="term" value="P:protoporphyrinogen IX biosynthetic process"/>
    <property type="evidence" value="ECO:0007669"/>
    <property type="project" value="UniProtKB-UniPathway"/>
</dbReference>
<feature type="binding site" evidence="16">
    <location>
        <position position="145"/>
    </location>
    <ligand>
        <name>S-adenosyl-L-methionine</name>
        <dbReference type="ChEBI" id="CHEBI:59789"/>
        <label>1</label>
    </ligand>
</feature>
<dbReference type="GO" id="GO:0004109">
    <property type="term" value="F:coproporphyrinogen oxidase activity"/>
    <property type="evidence" value="ECO:0007669"/>
    <property type="project" value="InterPro"/>
</dbReference>
<dbReference type="GO" id="GO:0051539">
    <property type="term" value="F:4 iron, 4 sulfur cluster binding"/>
    <property type="evidence" value="ECO:0007669"/>
    <property type="project" value="UniProtKB-KW"/>
</dbReference>
<sequence>MSEQAIVWDLPLIQKYNSSGPRYTSYPTALEFNQQYDVAAFAQAAARYPDRPLSLYLHIPFCHKLCYFCGCNKLVTRQKHKADDYLNTLEKEIAARAKLFSQRKVSQMHWGGGTPTYLDKTQISRLMSMLRSHFHFLPDAELSIEIDPREIELDVIDHLRHEGFNRLSMGVQDFNKEVQRLVNREQDEAFIFELVNRARETGFTSTSIDLIYGLPKQTPESFAFTLQRVLALSPDRLSVFNYAHLPNLFAAQRKIKEQDLPSATQKLDILQETISTLTGNGYQFIGMDHFARPDDELAIAQRKGILHRNFQGYTTQGECDLLGMGVSAISMLGDSYAQNQKDLKTYYAAVEAQGHALWRGLALTPDDCIRRDVIKDLICNFRLNFADIEQRYGLNFADYFAEDLQLLAPLAEDGLVEVSESQIQVSPKGRLLIRNICMCFDRYLRNQMRQRQFSRVI</sequence>
<dbReference type="PIRSF" id="PIRSF000167">
    <property type="entry name" value="HemN"/>
    <property type="match status" value="1"/>
</dbReference>
<dbReference type="SFLD" id="SFLDS00029">
    <property type="entry name" value="Radical_SAM"/>
    <property type="match status" value="1"/>
</dbReference>
<reference evidence="20 22" key="2">
    <citation type="submission" date="2019-07" db="EMBL/GenBank/DDBJ databases">
        <title>Genomic Encyclopedia of Type Strains, Phase I: the one thousand microbial genomes (KMG-I) project.</title>
        <authorList>
            <person name="Kyrpides N."/>
        </authorList>
    </citation>
    <scope>NUCLEOTIDE SEQUENCE [LARGE SCALE GENOMIC DNA]</scope>
    <source>
        <strain evidence="20 22">DSM 17909</strain>
    </source>
</reference>
<dbReference type="CDD" id="cd01335">
    <property type="entry name" value="Radical_SAM"/>
    <property type="match status" value="1"/>
</dbReference>
<dbReference type="FunFam" id="1.10.10.920:FF:000001">
    <property type="entry name" value="Coproporphyrinogen-III oxidase"/>
    <property type="match status" value="1"/>
</dbReference>
<evidence type="ECO:0000256" key="8">
    <source>
        <dbReference type="ARBA" id="ARBA00022723"/>
    </source>
</evidence>
<evidence type="ECO:0000313" key="19">
    <source>
        <dbReference type="EMBL" id="CDG19525.1"/>
    </source>
</evidence>
<dbReference type="SFLD" id="SFLDF00277">
    <property type="entry name" value="oxygen-independent_coproporphy"/>
    <property type="match status" value="1"/>
</dbReference>
<evidence type="ECO:0000259" key="18">
    <source>
        <dbReference type="PROSITE" id="PS51918"/>
    </source>
</evidence>
<evidence type="ECO:0000256" key="1">
    <source>
        <dbReference type="ARBA" id="ARBA00004496"/>
    </source>
</evidence>
<dbReference type="OrthoDB" id="9808022at2"/>
<dbReference type="Pfam" id="PF04055">
    <property type="entry name" value="Radical_SAM"/>
    <property type="match status" value="1"/>
</dbReference>
<dbReference type="GO" id="GO:0005737">
    <property type="term" value="C:cytoplasm"/>
    <property type="evidence" value="ECO:0007669"/>
    <property type="project" value="UniProtKB-SubCell"/>
</dbReference>
<dbReference type="HOGENOM" id="CLU_027579_3_0_6"/>
<evidence type="ECO:0000256" key="2">
    <source>
        <dbReference type="ARBA" id="ARBA00004785"/>
    </source>
</evidence>
<accession>A0A068R0A3</accession>
<evidence type="ECO:0000256" key="5">
    <source>
        <dbReference type="ARBA" id="ARBA00022485"/>
    </source>
</evidence>
<feature type="binding site" evidence="16">
    <location>
        <begin position="113"/>
        <end position="114"/>
    </location>
    <ligand>
        <name>S-adenosyl-L-methionine</name>
        <dbReference type="ChEBI" id="CHEBI:59789"/>
        <label>2</label>
    </ligand>
</feature>
<evidence type="ECO:0000313" key="20">
    <source>
        <dbReference type="EMBL" id="TYP02648.1"/>
    </source>
</evidence>
<keyword evidence="22" id="KW-1185">Reference proteome</keyword>
<comment type="subunit">
    <text evidence="4">Monomer.</text>
</comment>
<evidence type="ECO:0000256" key="17">
    <source>
        <dbReference type="PIRSR" id="PIRSR000167-2"/>
    </source>
</evidence>
<dbReference type="FunFam" id="3.80.30.20:FF:000012">
    <property type="entry name" value="Coproporphyrinogen-III oxidase"/>
    <property type="match status" value="1"/>
</dbReference>
<dbReference type="UniPathway" id="UPA00251">
    <property type="reaction ID" value="UER00323"/>
</dbReference>
<evidence type="ECO:0000256" key="6">
    <source>
        <dbReference type="ARBA" id="ARBA00022490"/>
    </source>
</evidence>
<organism evidence="19 21">
    <name type="scientific">Xenorhabdus doucetiae</name>
    <dbReference type="NCBI Taxonomy" id="351671"/>
    <lineage>
        <taxon>Bacteria</taxon>
        <taxon>Pseudomonadati</taxon>
        <taxon>Pseudomonadota</taxon>
        <taxon>Gammaproteobacteria</taxon>
        <taxon>Enterobacterales</taxon>
        <taxon>Morganellaceae</taxon>
        <taxon>Xenorhabdus</taxon>
    </lineage>
</organism>
<comment type="function">
    <text evidence="13">Involved in the heme biosynthesis. Catalyzes the anaerobic oxidative decarboxylation of propionate groups of rings A and B of coproporphyrinogen III to yield the vinyl groups in protoporphyrinogen IX.</text>
</comment>
<dbReference type="Gene3D" id="1.10.10.920">
    <property type="match status" value="1"/>
</dbReference>
<dbReference type="Proteomes" id="UP000324170">
    <property type="component" value="Unassembled WGS sequence"/>
</dbReference>
<proteinExistence type="inferred from homology"/>
<dbReference type="SUPFAM" id="SSF102114">
    <property type="entry name" value="Radical SAM enzymes"/>
    <property type="match status" value="1"/>
</dbReference>
<dbReference type="InterPro" id="IPR007197">
    <property type="entry name" value="rSAM"/>
</dbReference>
<feature type="binding site" evidence="17">
    <location>
        <position position="62"/>
    </location>
    <ligand>
        <name>[4Fe-4S] cluster</name>
        <dbReference type="ChEBI" id="CHEBI:49883"/>
        <note>4Fe-4S-S-AdoMet</note>
    </ligand>
</feature>
<dbReference type="GO" id="GO:0046872">
    <property type="term" value="F:metal ion binding"/>
    <property type="evidence" value="ECO:0007669"/>
    <property type="project" value="UniProtKB-KW"/>
</dbReference>
<feature type="binding site" evidence="17">
    <location>
        <position position="69"/>
    </location>
    <ligand>
        <name>[4Fe-4S] cluster</name>
        <dbReference type="ChEBI" id="CHEBI:49883"/>
        <note>4Fe-4S-S-AdoMet</note>
    </ligand>
</feature>
<keyword evidence="7 15" id="KW-0949">S-adenosyl-L-methionine</keyword>
<keyword evidence="11 15" id="KW-0411">Iron-sulfur</keyword>
<dbReference type="PANTHER" id="PTHR13932:SF6">
    <property type="entry name" value="OXYGEN-INDEPENDENT COPROPORPHYRINOGEN III OXIDASE"/>
    <property type="match status" value="1"/>
</dbReference>
<dbReference type="KEGG" id="xdo:XDD1_3840"/>
<evidence type="ECO:0000256" key="12">
    <source>
        <dbReference type="ARBA" id="ARBA00023244"/>
    </source>
</evidence>
<evidence type="ECO:0000256" key="10">
    <source>
        <dbReference type="ARBA" id="ARBA00023004"/>
    </source>
</evidence>
<dbReference type="InterPro" id="IPR023404">
    <property type="entry name" value="rSAM_horseshoe"/>
</dbReference>
<keyword evidence="9 15" id="KW-0560">Oxidoreductase</keyword>
<dbReference type="InterPro" id="IPR004558">
    <property type="entry name" value="Coprogen_oxidase_HemN"/>
</dbReference>
<evidence type="ECO:0000256" key="15">
    <source>
        <dbReference type="PIRNR" id="PIRNR000167"/>
    </source>
</evidence>
<dbReference type="InterPro" id="IPR034505">
    <property type="entry name" value="Coproporphyrinogen-III_oxidase"/>
</dbReference>
<feature type="binding site" evidence="16">
    <location>
        <position position="172"/>
    </location>
    <ligand>
        <name>S-adenosyl-L-methionine</name>
        <dbReference type="ChEBI" id="CHEBI:59789"/>
        <label>2</label>
    </ligand>
</feature>
<feature type="binding site" evidence="17">
    <location>
        <position position="66"/>
    </location>
    <ligand>
        <name>[4Fe-4S] cluster</name>
        <dbReference type="ChEBI" id="CHEBI:49883"/>
        <note>4Fe-4S-S-AdoMet</note>
    </ligand>
</feature>
<dbReference type="EC" id="1.3.98.3" evidence="15"/>
<dbReference type="STRING" id="351671.XDD1_3840"/>
<dbReference type="PROSITE" id="PS51918">
    <property type="entry name" value="RADICAL_SAM"/>
    <property type="match status" value="1"/>
</dbReference>
<evidence type="ECO:0000256" key="4">
    <source>
        <dbReference type="ARBA" id="ARBA00011245"/>
    </source>
</evidence>
<dbReference type="NCBIfam" id="TIGR00538">
    <property type="entry name" value="hemN"/>
    <property type="match status" value="1"/>
</dbReference>
<keyword evidence="6 15" id="KW-0963">Cytoplasm</keyword>
<evidence type="ECO:0000256" key="9">
    <source>
        <dbReference type="ARBA" id="ARBA00023002"/>
    </source>
</evidence>
<dbReference type="InterPro" id="IPR058240">
    <property type="entry name" value="rSAM_sf"/>
</dbReference>
<feature type="binding site" evidence="16">
    <location>
        <position position="184"/>
    </location>
    <ligand>
        <name>S-adenosyl-L-methionine</name>
        <dbReference type="ChEBI" id="CHEBI:59789"/>
        <label>2</label>
    </ligand>
</feature>
<protein>
    <recommendedName>
        <fullName evidence="15">Coproporphyrinogen-III oxidase</fullName>
        <ecNumber evidence="15">1.3.98.3</ecNumber>
    </recommendedName>
</protein>
<evidence type="ECO:0000256" key="11">
    <source>
        <dbReference type="ARBA" id="ARBA00023014"/>
    </source>
</evidence>
<dbReference type="Pfam" id="PF06969">
    <property type="entry name" value="HemN_C"/>
    <property type="match status" value="1"/>
</dbReference>
<dbReference type="AlphaFoldDB" id="A0A068R0A3"/>
<feature type="binding site" evidence="16">
    <location>
        <position position="112"/>
    </location>
    <ligand>
        <name>S-adenosyl-L-methionine</name>
        <dbReference type="ChEBI" id="CHEBI:59789"/>
        <label>1</label>
    </ligand>
</feature>
<evidence type="ECO:0000256" key="3">
    <source>
        <dbReference type="ARBA" id="ARBA00005493"/>
    </source>
</evidence>
<evidence type="ECO:0000256" key="13">
    <source>
        <dbReference type="ARBA" id="ARBA00024295"/>
    </source>
</evidence>
<dbReference type="EMBL" id="VNHN01000043">
    <property type="protein sequence ID" value="TYP02648.1"/>
    <property type="molecule type" value="Genomic_DNA"/>
</dbReference>
<feature type="domain" description="Radical SAM core" evidence="18">
    <location>
        <begin position="47"/>
        <end position="280"/>
    </location>
</feature>
<evidence type="ECO:0000313" key="22">
    <source>
        <dbReference type="Proteomes" id="UP000324170"/>
    </source>
</evidence>
<comment type="pathway">
    <text evidence="2 15">Porphyrin-containing compound metabolism; protoporphyrin-IX biosynthesis; protoporphyrinogen-IX from coproporphyrinogen-III (AdoMet route): step 1/1.</text>
</comment>
<evidence type="ECO:0000256" key="16">
    <source>
        <dbReference type="PIRSR" id="PIRSR000167-1"/>
    </source>
</evidence>
<dbReference type="InterPro" id="IPR010723">
    <property type="entry name" value="HemN_C"/>
</dbReference>
<dbReference type="Gene3D" id="3.80.30.20">
    <property type="entry name" value="tm_1862 like domain"/>
    <property type="match status" value="1"/>
</dbReference>
<feature type="binding site" evidence="16">
    <location>
        <position position="56"/>
    </location>
    <ligand>
        <name>S-adenosyl-L-methionine</name>
        <dbReference type="ChEBI" id="CHEBI:59789"/>
        <label>1</label>
    </ligand>
</feature>
<comment type="subcellular location">
    <subcellularLocation>
        <location evidence="1 15">Cytoplasm</location>
    </subcellularLocation>
</comment>
<evidence type="ECO:0000256" key="14">
    <source>
        <dbReference type="ARBA" id="ARBA00048321"/>
    </source>
</evidence>
<dbReference type="EMBL" id="FO704550">
    <property type="protein sequence ID" value="CDG19525.1"/>
    <property type="molecule type" value="Genomic_DNA"/>
</dbReference>
<dbReference type="GO" id="GO:0051989">
    <property type="term" value="F:coproporphyrinogen dehydrogenase activity"/>
    <property type="evidence" value="ECO:0007669"/>
    <property type="project" value="UniProtKB-EC"/>
</dbReference>
<gene>
    <name evidence="19" type="primary">hemN</name>
    <name evidence="20" type="ORF">LY16_02494</name>
    <name evidence="19" type="ORF">XDD1_3840</name>
</gene>
<name>A0A068R0A3_9GAMM</name>
<evidence type="ECO:0000256" key="7">
    <source>
        <dbReference type="ARBA" id="ARBA00022691"/>
    </source>
</evidence>
<keyword evidence="12 15" id="KW-0627">Porphyrin biosynthesis</keyword>
<feature type="binding site" evidence="16">
    <location>
        <begin position="68"/>
        <end position="70"/>
    </location>
    <ligand>
        <name>S-adenosyl-L-methionine</name>
        <dbReference type="ChEBI" id="CHEBI:59789"/>
        <label>2</label>
    </ligand>
</feature>
<reference evidence="19 21" key="1">
    <citation type="submission" date="2013-07" db="EMBL/GenBank/DDBJ databases">
        <authorList>
            <person name="Genoscope - CEA"/>
        </authorList>
    </citation>
    <scope>NUCLEOTIDE SEQUENCE [LARGE SCALE GENOMIC DNA]</scope>
    <source>
        <strain evidence="19">FRM16</strain>
        <strain evidence="21">FRM16 / DSM 17909</strain>
    </source>
</reference>
<dbReference type="InterPro" id="IPR006638">
    <property type="entry name" value="Elp3/MiaA/NifB-like_rSAM"/>
</dbReference>
<dbReference type="SMART" id="SM00729">
    <property type="entry name" value="Elp3"/>
    <property type="match status" value="1"/>
</dbReference>
<evidence type="ECO:0000313" key="21">
    <source>
        <dbReference type="Proteomes" id="UP000032721"/>
    </source>
</evidence>
<dbReference type="SFLD" id="SFLDG01065">
    <property type="entry name" value="anaerobic_coproporphyrinogen-I"/>
    <property type="match status" value="1"/>
</dbReference>